<feature type="compositionally biased region" description="Polar residues" evidence="1">
    <location>
        <begin position="108"/>
        <end position="120"/>
    </location>
</feature>
<protein>
    <recommendedName>
        <fullName evidence="5">Transmembrane protein</fullName>
    </recommendedName>
</protein>
<feature type="compositionally biased region" description="Low complexity" evidence="1">
    <location>
        <begin position="91"/>
        <end position="107"/>
    </location>
</feature>
<dbReference type="RefSeq" id="WP_193622015.1">
    <property type="nucleotide sequence ID" value="NZ_JACRYS020000003.1"/>
</dbReference>
<accession>A0AAX3B974</accession>
<feature type="compositionally biased region" description="Low complexity" evidence="1">
    <location>
        <begin position="193"/>
        <end position="215"/>
    </location>
</feature>
<feature type="compositionally biased region" description="Polar residues" evidence="1">
    <location>
        <begin position="180"/>
        <end position="192"/>
    </location>
</feature>
<dbReference type="KEGG" id="pphy:H7686_0000050"/>
<evidence type="ECO:0000313" key="3">
    <source>
        <dbReference type="EMBL" id="UQV27227.1"/>
    </source>
</evidence>
<feature type="compositionally biased region" description="Low complexity" evidence="1">
    <location>
        <begin position="229"/>
        <end position="287"/>
    </location>
</feature>
<feature type="compositionally biased region" description="Polar residues" evidence="1">
    <location>
        <begin position="288"/>
        <end position="300"/>
    </location>
</feature>
<feature type="compositionally biased region" description="Low complexity" evidence="1">
    <location>
        <begin position="157"/>
        <end position="179"/>
    </location>
</feature>
<feature type="region of interest" description="Disordered" evidence="1">
    <location>
        <begin position="88"/>
        <end position="300"/>
    </location>
</feature>
<proteinExistence type="predicted"/>
<keyword evidence="2" id="KW-0812">Transmembrane</keyword>
<reference evidence="3 4" key="1">
    <citation type="submission" date="2022-05" db="EMBL/GenBank/DDBJ databases">
        <title>'Parthenium hysterophorus' phyllody phytoplasma strain PR34.</title>
        <authorList>
            <person name="Kirdat K."/>
            <person name="Tiwarekar B."/>
            <person name="Yadav A."/>
        </authorList>
    </citation>
    <scope>NUCLEOTIDE SEQUENCE [LARGE SCALE GENOMIC DNA]</scope>
    <source>
        <strain evidence="3 4">PR34</strain>
    </source>
</reference>
<gene>
    <name evidence="3" type="ORF">H7686_0000050</name>
</gene>
<evidence type="ECO:0008006" key="5">
    <source>
        <dbReference type="Google" id="ProtNLM"/>
    </source>
</evidence>
<feature type="compositionally biased region" description="Polar residues" evidence="1">
    <location>
        <begin position="216"/>
        <end position="228"/>
    </location>
</feature>
<evidence type="ECO:0000256" key="1">
    <source>
        <dbReference type="SAM" id="MobiDB-lite"/>
    </source>
</evidence>
<dbReference type="AlphaFoldDB" id="A0AAX3B974"/>
<dbReference type="Proteomes" id="UP000769022">
    <property type="component" value="Chromosome"/>
</dbReference>
<keyword evidence="2" id="KW-1133">Transmembrane helix</keyword>
<feature type="compositionally biased region" description="Polar residues" evidence="1">
    <location>
        <begin position="144"/>
        <end position="156"/>
    </location>
</feature>
<organism evidence="3 4">
    <name type="scientific">Candidatus Phytoplasma asiaticum</name>
    <dbReference type="NCBI Taxonomy" id="2763338"/>
    <lineage>
        <taxon>Bacteria</taxon>
        <taxon>Bacillati</taxon>
        <taxon>Mycoplasmatota</taxon>
        <taxon>Mollicutes</taxon>
        <taxon>Acholeplasmatales</taxon>
        <taxon>Acholeplasmataceae</taxon>
        <taxon>Candidatus Phytoplasma</taxon>
        <taxon>16SrII (Peanut WB group)</taxon>
    </lineage>
</organism>
<dbReference type="EMBL" id="CP097206">
    <property type="protein sequence ID" value="UQV27227.1"/>
    <property type="molecule type" value="Genomic_DNA"/>
</dbReference>
<evidence type="ECO:0000313" key="4">
    <source>
        <dbReference type="Proteomes" id="UP000769022"/>
    </source>
</evidence>
<keyword evidence="2" id="KW-0472">Membrane</keyword>
<keyword evidence="4" id="KW-1185">Reference proteome</keyword>
<evidence type="ECO:0000256" key="2">
    <source>
        <dbReference type="SAM" id="Phobius"/>
    </source>
</evidence>
<feature type="compositionally biased region" description="Low complexity" evidence="1">
    <location>
        <begin position="121"/>
        <end position="143"/>
    </location>
</feature>
<name>A0AAX3B974_9MOLU</name>
<sequence>MNKLWQNISYILISSFIIISVFLIGLIIVNYDKNKAYKNLLDNSQIFEQSPNNEENTKFIKDGSITSFPPKSYYDFQQDDPLVLENENNQQEDSQSTTQSFQTISHTVNSGSPENTQPRTNNENNQQEDSQSTTQSFQTISHTVNSGSPENTQPRTNNENNQQEDSQSTTQSFQTISHTVNSGSPENTQPRTNNENNQQEDSQSTTQSFQTISHTVNSGSSENTQPRTNNENNQQEDSQSTTQSFQTISHTVNSGSPENTQPIINNENNQQEDSQSTTQSFQTISHTVNSGSPENNQPRTNIVSFGQRHFYNPNFFELILKVLNFEVIEWRIIPNLHPEDLFSFFKEEPNKFFTQEQRNLIIKSYLDDYNIRRLLKEYILQNYINFQELFKFGFTWEQLAFYFGFFNSDFPKYIGEVLKGKKVIWKQLSELYVHDLFIFLDEEPDKFFTQEQRNLIIKSYLGDLDVRETLKFCIKKDSKLFSKLLKFGFTWEQLAFCFEFQNKAFYKYIKNVLKGKPVDFIDSKNLNYHDVFRFFIQEPDHFLTKQQRSRIIQAYLSDDNIKKFLKSSIYYETIGISQFFEFGFTWEQLDFLF</sequence>
<feature type="transmembrane region" description="Helical" evidence="2">
    <location>
        <begin position="7"/>
        <end position="29"/>
    </location>
</feature>